<feature type="region of interest" description="Disordered" evidence="1">
    <location>
        <begin position="70"/>
        <end position="104"/>
    </location>
</feature>
<evidence type="ECO:0000313" key="6">
    <source>
        <dbReference type="Proteomes" id="UP000289340"/>
    </source>
</evidence>
<protein>
    <submittedName>
        <fullName evidence="5">Uncharacterized protein</fullName>
    </submittedName>
</protein>
<accession>A0A445GXK1</accession>
<dbReference type="SUPFAM" id="SSF52833">
    <property type="entry name" value="Thioredoxin-like"/>
    <property type="match status" value="1"/>
</dbReference>
<name>A0A445GXK1_GLYSO</name>
<feature type="region of interest" description="Disordered" evidence="1">
    <location>
        <begin position="671"/>
        <end position="690"/>
    </location>
</feature>
<proteinExistence type="predicted"/>
<feature type="region of interest" description="Disordered" evidence="1">
    <location>
        <begin position="1"/>
        <end position="56"/>
    </location>
</feature>
<dbReference type="Pfam" id="PF10536">
    <property type="entry name" value="PMD"/>
    <property type="match status" value="1"/>
</dbReference>
<feature type="domain" description="Glutaredoxin" evidence="3">
    <location>
        <begin position="116"/>
        <end position="191"/>
    </location>
</feature>
<dbReference type="CDD" id="cd03031">
    <property type="entry name" value="GRX_GRX_like"/>
    <property type="match status" value="1"/>
</dbReference>
<evidence type="ECO:0000313" key="5">
    <source>
        <dbReference type="EMBL" id="RZB65972.1"/>
    </source>
</evidence>
<feature type="compositionally biased region" description="Polar residues" evidence="1">
    <location>
        <begin position="1"/>
        <end position="12"/>
    </location>
</feature>
<keyword evidence="2" id="KW-0472">Membrane</keyword>
<keyword evidence="2" id="KW-1133">Transmembrane helix</keyword>
<gene>
    <name evidence="5" type="ORF">D0Y65_041861</name>
</gene>
<sequence>MAELGNNNNGAKTTSSRFSFFNRSLTTLRNEPPPQKPPQLDRSLTKLVESGRGGGGGSVVKRLCSFFESAKPSSPEKQKNPKLKPSKFIENSNSDSASKSLDSPAIRLPGTEDRIVLYFTSLRGIRRTYEDCYAVRMIFRGFRVWVDERDISMDANYRKELMSALFGENNNNNNKKGHVALPQVFIRGRHVGGADVIKHMWEVGELEKVLEGLPRTKGGFVCESCGDVRFVPCGNCSGSRKVFDEDEEVLKSQNWSLTCGVKVCNFALKINMDYIVKLQFRVFLVLLSNQNWSFTCGVKQYKFLLRLLVFFFLPRPQFFFLLRVILASATLTGLCAFLLPAAWLLILHHCWWCGGGALYLARSSSGCAAPSTLRQRGTVPVAEDDPVVATDEPMVVADAGADGHPSGSDTGADVHPPGADIGAKAAVDELEGFPGGSTDPSVLTKYAEHVAASERPELKLSSHGRKLQKLGRPVPIIEGLVASTGLSPLIACLVDTGDRGLISSFVERWHRETSSFHLPVGEVTITLDDVASLLHLSIVGDFHTFQPLHVDEVALMLVDLLLVSHQRHPGSRQGIVMDHTQTGRYAWGATALVHKYDHLNDACISTNRQLAGYITLLQSIPAPPVDSWESFDEIDDKWMHYSDNLAPAGEMCVMPDLPRDALATQPRHIPQVPEPAATSTHAHSDEDEPRHAVEACHAIAKRLERHLNLGIVTPGTETHEVIEQCLRIARGVTEDRIVYVRSRRRRRMDQP</sequence>
<dbReference type="InterPro" id="IPR036249">
    <property type="entry name" value="Thioredoxin-like_sf"/>
</dbReference>
<comment type="caution">
    <text evidence="5">The sequence shown here is derived from an EMBL/GenBank/DDBJ whole genome shotgun (WGS) entry which is preliminary data.</text>
</comment>
<dbReference type="PANTHER" id="PTHR45669:SF17">
    <property type="entry name" value="GLUTAREDOXIN DOMAIN-CONTAINING PROTEIN"/>
    <property type="match status" value="1"/>
</dbReference>
<keyword evidence="6" id="KW-1185">Reference proteome</keyword>
<dbReference type="PANTHER" id="PTHR45669">
    <property type="entry name" value="GLUTAREDOXIN DOMAIN-CONTAINING CYSTEINE-RICH PROTEIN CG12206-RELATED"/>
    <property type="match status" value="1"/>
</dbReference>
<evidence type="ECO:0000256" key="2">
    <source>
        <dbReference type="SAM" id="Phobius"/>
    </source>
</evidence>
<dbReference type="AlphaFoldDB" id="A0A445GXK1"/>
<dbReference type="InterPro" id="IPR002109">
    <property type="entry name" value="Glutaredoxin"/>
</dbReference>
<dbReference type="Proteomes" id="UP000289340">
    <property type="component" value="Chromosome 15"/>
</dbReference>
<organism evidence="5 6">
    <name type="scientific">Glycine soja</name>
    <name type="common">Wild soybean</name>
    <dbReference type="NCBI Taxonomy" id="3848"/>
    <lineage>
        <taxon>Eukaryota</taxon>
        <taxon>Viridiplantae</taxon>
        <taxon>Streptophyta</taxon>
        <taxon>Embryophyta</taxon>
        <taxon>Tracheophyta</taxon>
        <taxon>Spermatophyta</taxon>
        <taxon>Magnoliopsida</taxon>
        <taxon>eudicotyledons</taxon>
        <taxon>Gunneridae</taxon>
        <taxon>Pentapetalae</taxon>
        <taxon>rosids</taxon>
        <taxon>fabids</taxon>
        <taxon>Fabales</taxon>
        <taxon>Fabaceae</taxon>
        <taxon>Papilionoideae</taxon>
        <taxon>50 kb inversion clade</taxon>
        <taxon>NPAAA clade</taxon>
        <taxon>indigoferoid/millettioid clade</taxon>
        <taxon>Phaseoleae</taxon>
        <taxon>Glycine</taxon>
        <taxon>Glycine subgen. Soja</taxon>
    </lineage>
</organism>
<dbReference type="EMBL" id="QZWG01000015">
    <property type="protein sequence ID" value="RZB65972.1"/>
    <property type="molecule type" value="Genomic_DNA"/>
</dbReference>
<keyword evidence="2" id="KW-0812">Transmembrane</keyword>
<feature type="transmembrane region" description="Helical" evidence="2">
    <location>
        <begin position="320"/>
        <end position="346"/>
    </location>
</feature>
<dbReference type="Gene3D" id="3.40.30.10">
    <property type="entry name" value="Glutaredoxin"/>
    <property type="match status" value="1"/>
</dbReference>
<dbReference type="Pfam" id="PF23733">
    <property type="entry name" value="GRXCR1-2_C"/>
    <property type="match status" value="1"/>
</dbReference>
<evidence type="ECO:0000259" key="4">
    <source>
        <dbReference type="Pfam" id="PF10536"/>
    </source>
</evidence>
<feature type="domain" description="Aminotransferase-like plant mobile" evidence="4">
    <location>
        <begin position="498"/>
        <end position="554"/>
    </location>
</feature>
<evidence type="ECO:0000256" key="1">
    <source>
        <dbReference type="SAM" id="MobiDB-lite"/>
    </source>
</evidence>
<dbReference type="InterPro" id="IPR019557">
    <property type="entry name" value="AminoTfrase-like_pln_mobile"/>
</dbReference>
<dbReference type="PROSITE" id="PS51354">
    <property type="entry name" value="GLUTAREDOXIN_2"/>
    <property type="match status" value="1"/>
</dbReference>
<feature type="compositionally biased region" description="Low complexity" evidence="1">
    <location>
        <begin position="13"/>
        <end position="27"/>
    </location>
</feature>
<evidence type="ECO:0000259" key="3">
    <source>
        <dbReference type="Pfam" id="PF00462"/>
    </source>
</evidence>
<feature type="compositionally biased region" description="Low complexity" evidence="1">
    <location>
        <begin position="91"/>
        <end position="103"/>
    </location>
</feature>
<reference evidence="5 6" key="1">
    <citation type="submission" date="2018-09" db="EMBL/GenBank/DDBJ databases">
        <title>A high-quality reference genome of wild soybean provides a powerful tool to mine soybean genomes.</title>
        <authorList>
            <person name="Xie M."/>
            <person name="Chung C.Y.L."/>
            <person name="Li M.-W."/>
            <person name="Wong F.-L."/>
            <person name="Chan T.-F."/>
            <person name="Lam H.-M."/>
        </authorList>
    </citation>
    <scope>NUCLEOTIDE SEQUENCE [LARGE SCALE GENOMIC DNA]</scope>
    <source>
        <strain evidence="6">cv. W05</strain>
        <tissue evidence="5">Hypocotyl of etiolated seedlings</tissue>
    </source>
</reference>
<dbReference type="Pfam" id="PF00462">
    <property type="entry name" value="Glutaredoxin"/>
    <property type="match status" value="1"/>
</dbReference>